<evidence type="ECO:0000313" key="8">
    <source>
        <dbReference type="EMBL" id="MFD1218601.1"/>
    </source>
</evidence>
<evidence type="ECO:0000259" key="6">
    <source>
        <dbReference type="Pfam" id="PF02465"/>
    </source>
</evidence>
<evidence type="ECO:0000256" key="5">
    <source>
        <dbReference type="RuleBase" id="RU362066"/>
    </source>
</evidence>
<feature type="domain" description="Flagellar hook-associated protein 2 N-terminal" evidence="6">
    <location>
        <begin position="10"/>
        <end position="106"/>
    </location>
</feature>
<keyword evidence="5" id="KW-0964">Secreted</keyword>
<evidence type="ECO:0000256" key="2">
    <source>
        <dbReference type="ARBA" id="ARBA00011255"/>
    </source>
</evidence>
<evidence type="ECO:0000256" key="1">
    <source>
        <dbReference type="ARBA" id="ARBA00009764"/>
    </source>
</evidence>
<comment type="similarity">
    <text evidence="1 5">Belongs to the FliD family.</text>
</comment>
<organism evidence="8 9">
    <name type="scientific">Paenibacillus vulneris</name>
    <dbReference type="NCBI Taxonomy" id="1133364"/>
    <lineage>
        <taxon>Bacteria</taxon>
        <taxon>Bacillati</taxon>
        <taxon>Bacillota</taxon>
        <taxon>Bacilli</taxon>
        <taxon>Bacillales</taxon>
        <taxon>Paenibacillaceae</taxon>
        <taxon>Paenibacillus</taxon>
    </lineage>
</organism>
<dbReference type="PANTHER" id="PTHR30288">
    <property type="entry name" value="FLAGELLAR CAP/ASSEMBLY PROTEIN FLID"/>
    <property type="match status" value="1"/>
</dbReference>
<comment type="function">
    <text evidence="5">Required for morphogenesis and for the elongation of the flagellar filament by facilitating polymerization of the flagellin monomers at the tip of growing filament. Forms a capping structure, which prevents flagellin subunits (transported through the central channel of the flagellum) from leaking out without polymerization at the distal end.</text>
</comment>
<evidence type="ECO:0000259" key="7">
    <source>
        <dbReference type="Pfam" id="PF07195"/>
    </source>
</evidence>
<proteinExistence type="inferred from homology"/>
<comment type="subcellular location">
    <subcellularLocation>
        <location evidence="5">Secreted</location>
    </subcellularLocation>
    <subcellularLocation>
        <location evidence="5">Bacterial flagellum</location>
    </subcellularLocation>
</comment>
<reference evidence="9" key="1">
    <citation type="journal article" date="2019" name="Int. J. Syst. Evol. Microbiol.">
        <title>The Global Catalogue of Microorganisms (GCM) 10K type strain sequencing project: providing services to taxonomists for standard genome sequencing and annotation.</title>
        <authorList>
            <consortium name="The Broad Institute Genomics Platform"/>
            <consortium name="The Broad Institute Genome Sequencing Center for Infectious Disease"/>
            <person name="Wu L."/>
            <person name="Ma J."/>
        </authorList>
    </citation>
    <scope>NUCLEOTIDE SEQUENCE [LARGE SCALE GENOMIC DNA]</scope>
    <source>
        <strain evidence="9">CCUG 53270</strain>
    </source>
</reference>
<evidence type="ECO:0000256" key="3">
    <source>
        <dbReference type="ARBA" id="ARBA00023054"/>
    </source>
</evidence>
<sequence length="481" mass="52510">MVQRISGFASGMDIDQIVSNIMTAKRVPLDKLKQKQQTLQWQRENFRDINLKLVEFRKKTFDNSLAGSFQAQKSTVTGDTNAVTAKASSQATSGSVSIEVTELAKTASVSSTTALVDGSNKPFTASTTLTAAGISGTKITINGSEIKFDTDETIGSLVTKINQNKAANASAYYDEVTGKLSITSKVSGKINGDGKIALGGDGNFSAKFDLTNVTVGDDAKLKINGIETTRPTNSFNVNGIDITLNAKTTSPSVITTSVDTDQVIEKIKSFISDYNDLLSTLNTKVKEKHDRNFTPLTDDQKKAMKDDEVEKWEEKAKTGLLYNDSILNDAISKLRSNISSVVMVNGEKAILDQIGITTGQWFEGGKLILKDESKLREAIEKEPDKVAALITSKNKGMYDDLKKTLDSLTERAGTSFVATSKDAVLKEESTIGRQLKRLNNDILNQTRLLNDMETRYYKQFTAMETAMNKFQSQSSSFSSFG</sequence>
<dbReference type="Pfam" id="PF02465">
    <property type="entry name" value="FliD_N"/>
    <property type="match status" value="1"/>
</dbReference>
<dbReference type="Proteomes" id="UP001597180">
    <property type="component" value="Unassembled WGS sequence"/>
</dbReference>
<comment type="subunit">
    <text evidence="2 5">Homopentamer.</text>
</comment>
<evidence type="ECO:0000313" key="9">
    <source>
        <dbReference type="Proteomes" id="UP001597180"/>
    </source>
</evidence>
<dbReference type="InterPro" id="IPR040026">
    <property type="entry name" value="FliD"/>
</dbReference>
<keyword evidence="8" id="KW-0966">Cell projection</keyword>
<keyword evidence="8" id="KW-0282">Flagellum</keyword>
<dbReference type="Pfam" id="PF07195">
    <property type="entry name" value="FliD_C"/>
    <property type="match status" value="1"/>
</dbReference>
<keyword evidence="4 5" id="KW-0975">Bacterial flagellum</keyword>
<dbReference type="RefSeq" id="WP_345593692.1">
    <property type="nucleotide sequence ID" value="NZ_BAABJG010000047.1"/>
</dbReference>
<name>A0ABW3UDN7_9BACL</name>
<gene>
    <name evidence="8" type="primary">fliD</name>
    <name evidence="8" type="ORF">ACFQ4B_00590</name>
</gene>
<evidence type="ECO:0000256" key="4">
    <source>
        <dbReference type="ARBA" id="ARBA00023143"/>
    </source>
</evidence>
<accession>A0ABW3UDN7</accession>
<protein>
    <recommendedName>
        <fullName evidence="5">Flagellar hook-associated protein 2</fullName>
        <shortName evidence="5">HAP2</shortName>
    </recommendedName>
    <alternativeName>
        <fullName evidence="5">Flagellar cap protein</fullName>
    </alternativeName>
</protein>
<dbReference type="InterPro" id="IPR010809">
    <property type="entry name" value="FliD_C"/>
</dbReference>
<dbReference type="EMBL" id="JBHTLU010000003">
    <property type="protein sequence ID" value="MFD1218601.1"/>
    <property type="molecule type" value="Genomic_DNA"/>
</dbReference>
<keyword evidence="9" id="KW-1185">Reference proteome</keyword>
<dbReference type="InterPro" id="IPR003481">
    <property type="entry name" value="FliD_N"/>
</dbReference>
<dbReference type="PANTHER" id="PTHR30288:SF0">
    <property type="entry name" value="FLAGELLAR HOOK-ASSOCIATED PROTEIN 2"/>
    <property type="match status" value="1"/>
</dbReference>
<keyword evidence="3" id="KW-0175">Coiled coil</keyword>
<keyword evidence="8" id="KW-0969">Cilium</keyword>
<comment type="caution">
    <text evidence="8">The sequence shown here is derived from an EMBL/GenBank/DDBJ whole genome shotgun (WGS) entry which is preliminary data.</text>
</comment>
<feature type="domain" description="Flagellar hook-associated protein 2 C-terminal" evidence="7">
    <location>
        <begin position="216"/>
        <end position="471"/>
    </location>
</feature>